<comment type="caution">
    <text evidence="3">The sequence shown here is derived from an EMBL/GenBank/DDBJ whole genome shotgun (WGS) entry which is preliminary data.</text>
</comment>
<dbReference type="SUPFAM" id="SSF53850">
    <property type="entry name" value="Periplasmic binding protein-like II"/>
    <property type="match status" value="1"/>
</dbReference>
<dbReference type="AlphaFoldDB" id="A0A845L578"/>
<feature type="domain" description="PBP" evidence="1">
    <location>
        <begin position="136"/>
        <end position="328"/>
    </location>
</feature>
<accession>A0A845L578</accession>
<dbReference type="PANTHER" id="PTHR38431:SF1">
    <property type="entry name" value="BLL2305 PROTEIN"/>
    <property type="match status" value="1"/>
</dbReference>
<dbReference type="GO" id="GO:0003677">
    <property type="term" value="F:DNA binding"/>
    <property type="evidence" value="ECO:0007669"/>
    <property type="project" value="UniProtKB-KW"/>
</dbReference>
<keyword evidence="3" id="KW-0238">DNA-binding</keyword>
<sequence length="354" mass="38987">MTGEETIVPEDTSLTPEEVAERLRIKKNTVYEMIKRGDLPAYRVGRKLRVLSDAVDKYMRKGQAAESPDSLMTAATEGTTAASTFIAPSGSSGAPGGSVAAPVSAAATLSSAGDEWSPPLPGLVLCGQDPLLDILANHLERHPRGTPIFRSHVGSFNGLLALYQGTAHMASAHLWDGDSGQYNIPYVRRLIPGIPTVIIRLVRRMQGFYVAQGNPKNILDWQAFTRSDIRYINRERGCGTRVFLDEKLRQLDIESHRIPGYRKEVFSHLSVASAIARDEADYGLGTERAARQVAQVDFVPLHKEEYHLVVKKEDFVKPLFQSLLEIIRSSEFRAELQGMGGYDLEGLGELVAEI</sequence>
<protein>
    <submittedName>
        <fullName evidence="3">Excisionase family DNA-binding protein</fullName>
    </submittedName>
</protein>
<proteinExistence type="predicted"/>
<dbReference type="OrthoDB" id="9804758at2"/>
<evidence type="ECO:0000313" key="4">
    <source>
        <dbReference type="Proteomes" id="UP000463470"/>
    </source>
</evidence>
<feature type="domain" description="Helix-turn-helix" evidence="2">
    <location>
        <begin position="14"/>
        <end position="62"/>
    </location>
</feature>
<reference evidence="3 4" key="1">
    <citation type="submission" date="2020-01" db="EMBL/GenBank/DDBJ databases">
        <title>Whole-genome sequence of Heliobacterium undosum DSM 13378.</title>
        <authorList>
            <person name="Kyndt J.A."/>
            <person name="Meyer T.E."/>
        </authorList>
    </citation>
    <scope>NUCLEOTIDE SEQUENCE [LARGE SCALE GENOMIC DNA]</scope>
    <source>
        <strain evidence="3 4">DSM 13378</strain>
    </source>
</reference>
<dbReference type="NCBIfam" id="TIGR01764">
    <property type="entry name" value="excise"/>
    <property type="match status" value="1"/>
</dbReference>
<evidence type="ECO:0000259" key="1">
    <source>
        <dbReference type="Pfam" id="PF12727"/>
    </source>
</evidence>
<dbReference type="InterPro" id="IPR010093">
    <property type="entry name" value="SinI_DNA-bd"/>
</dbReference>
<dbReference type="PANTHER" id="PTHR38431">
    <property type="entry name" value="BLL2305 PROTEIN"/>
    <property type="match status" value="1"/>
</dbReference>
<dbReference type="SUPFAM" id="SSF46955">
    <property type="entry name" value="Putative DNA-binding domain"/>
    <property type="match status" value="1"/>
</dbReference>
<dbReference type="InterPro" id="IPR009061">
    <property type="entry name" value="DNA-bd_dom_put_sf"/>
</dbReference>
<organism evidence="3 4">
    <name type="scientific">Heliomicrobium undosum</name>
    <dbReference type="NCBI Taxonomy" id="121734"/>
    <lineage>
        <taxon>Bacteria</taxon>
        <taxon>Bacillati</taxon>
        <taxon>Bacillota</taxon>
        <taxon>Clostridia</taxon>
        <taxon>Eubacteriales</taxon>
        <taxon>Heliobacteriaceae</taxon>
        <taxon>Heliomicrobium</taxon>
    </lineage>
</organism>
<name>A0A845L578_9FIRM</name>
<evidence type="ECO:0000313" key="3">
    <source>
        <dbReference type="EMBL" id="MZP29810.1"/>
    </source>
</evidence>
<keyword evidence="4" id="KW-1185">Reference proteome</keyword>
<dbReference type="InterPro" id="IPR024370">
    <property type="entry name" value="PBP_domain"/>
</dbReference>
<dbReference type="EMBL" id="WXEY01000007">
    <property type="protein sequence ID" value="MZP29810.1"/>
    <property type="molecule type" value="Genomic_DNA"/>
</dbReference>
<dbReference type="InterPro" id="IPR041657">
    <property type="entry name" value="HTH_17"/>
</dbReference>
<dbReference type="Pfam" id="PF12727">
    <property type="entry name" value="PBP_like"/>
    <property type="match status" value="1"/>
</dbReference>
<gene>
    <name evidence="3" type="ORF">GTO91_08835</name>
</gene>
<evidence type="ECO:0000259" key="2">
    <source>
        <dbReference type="Pfam" id="PF12728"/>
    </source>
</evidence>
<dbReference type="Proteomes" id="UP000463470">
    <property type="component" value="Unassembled WGS sequence"/>
</dbReference>
<dbReference type="Pfam" id="PF12728">
    <property type="entry name" value="HTH_17"/>
    <property type="match status" value="1"/>
</dbReference>